<evidence type="ECO:0000256" key="6">
    <source>
        <dbReference type="ARBA" id="ARBA00022679"/>
    </source>
</evidence>
<sequence length="444" mass="49853">MVRLNENYLNVKESYLFSEIARKVNEYSAQNPDKKIIRLGIGDVTLPLAPAVIKALHSAVDEMGVKETFRGYGPEQGYDFLREKIVGYYKDNTIRIELDEVFISDGAKSDVGNITDLFDKDNVVLIPDPVYPVYVDTNIMNGRKIEYLQANASNGFCPLPESGMKADIIYLCSPNNPTGAVYTKEQLKAWVDFALRSDAVILFDAAYEVFISDENLPRSIYEIDGAKRCAIEFCSLSKTAGFTGTRCGYTIVPKDLKVKVSKLKLLKIDSDVIELNKLWLRRQTTKFNGVPYIVQRGAEAVFTPEGQKQIMENINYYRENAKVIAETMDEIGIKYFGGINSPYIWLECPNGMKSWEFFDYLLENINVVGTPGAGFGENGEGYFRLTAFGDKDNTVEAMERLKKLFGLGTAEEPSPDEPSPEEQQPEEPSPEEPSPEEPSPDTQE</sequence>
<keyword evidence="7 9" id="KW-0663">Pyridoxal phosphate</keyword>
<feature type="binding site" evidence="9">
    <location>
        <position position="131"/>
    </location>
    <ligand>
        <name>pyridoxal 5'-phosphate</name>
        <dbReference type="ChEBI" id="CHEBI:597326"/>
    </ligand>
</feature>
<evidence type="ECO:0000256" key="4">
    <source>
        <dbReference type="ARBA" id="ARBA00018052"/>
    </source>
</evidence>
<feature type="binding site" evidence="9">
    <location>
        <begin position="107"/>
        <end position="108"/>
    </location>
    <ligand>
        <name>pyridoxal 5'-phosphate</name>
        <dbReference type="ChEBI" id="CHEBI:597326"/>
    </ligand>
</feature>
<feature type="compositionally biased region" description="Acidic residues" evidence="10">
    <location>
        <begin position="413"/>
        <end position="444"/>
    </location>
</feature>
<feature type="binding site" evidence="9">
    <location>
        <position position="131"/>
    </location>
    <ligand>
        <name>substrate</name>
    </ligand>
</feature>
<dbReference type="Proteomes" id="UP000824162">
    <property type="component" value="Unassembled WGS sequence"/>
</dbReference>
<dbReference type="EC" id="2.6.1.83" evidence="3 9"/>
<dbReference type="InterPro" id="IPR019942">
    <property type="entry name" value="DapL/ALD1"/>
</dbReference>
<feature type="binding site" evidence="9">
    <location>
        <position position="176"/>
    </location>
    <ligand>
        <name>pyridoxal 5'-phosphate</name>
        <dbReference type="ChEBI" id="CHEBI:597326"/>
    </ligand>
</feature>
<dbReference type="InterPro" id="IPR015424">
    <property type="entry name" value="PyrdxlP-dep_Trfase"/>
</dbReference>
<evidence type="ECO:0000256" key="8">
    <source>
        <dbReference type="ARBA" id="ARBA00051934"/>
    </source>
</evidence>
<comment type="subunit">
    <text evidence="9">Homodimer.</text>
</comment>
<accession>A0A9D1TLX3</accession>
<dbReference type="Gene3D" id="3.40.640.10">
    <property type="entry name" value="Type I PLP-dependent aspartate aminotransferase-like (Major domain)"/>
    <property type="match status" value="1"/>
</dbReference>
<reference evidence="12" key="1">
    <citation type="journal article" date="2021" name="PeerJ">
        <title>Extensive microbial diversity within the chicken gut microbiome revealed by metagenomics and culture.</title>
        <authorList>
            <person name="Gilroy R."/>
            <person name="Ravi A."/>
            <person name="Getino M."/>
            <person name="Pursley I."/>
            <person name="Horton D.L."/>
            <person name="Alikhan N.F."/>
            <person name="Baker D."/>
            <person name="Gharbi K."/>
            <person name="Hall N."/>
            <person name="Watson M."/>
            <person name="Adriaenssens E.M."/>
            <person name="Foster-Nyarko E."/>
            <person name="Jarju S."/>
            <person name="Secka A."/>
            <person name="Antonio M."/>
            <person name="Oren A."/>
            <person name="Chaudhuri R.R."/>
            <person name="La Ragione R."/>
            <person name="Hildebrand F."/>
            <person name="Pallen M.J."/>
        </authorList>
    </citation>
    <scope>NUCLEOTIDE SEQUENCE</scope>
    <source>
        <strain evidence="12">5790</strain>
    </source>
</reference>
<dbReference type="AlphaFoldDB" id="A0A9D1TLX3"/>
<keyword evidence="5 9" id="KW-0032">Aminotransferase</keyword>
<comment type="similarity">
    <text evidence="9">Belongs to the class-I pyridoxal-phosphate-dependent aminotransferase family. LL-diaminopimelate aminotransferase subfamily.</text>
</comment>
<dbReference type="InterPro" id="IPR015422">
    <property type="entry name" value="PyrdxlP-dep_Trfase_small"/>
</dbReference>
<comment type="caution">
    <text evidence="12">The sequence shown here is derived from an EMBL/GenBank/DDBJ whole genome shotgun (WGS) entry which is preliminary data.</text>
</comment>
<gene>
    <name evidence="9" type="primary">dapL</name>
    <name evidence="12" type="ORF">H9900_06320</name>
</gene>
<dbReference type="FunFam" id="3.40.640.10:FF:000099">
    <property type="entry name" value="LL-diaminopimelate aminotransferase, chloroplastic"/>
    <property type="match status" value="1"/>
</dbReference>
<dbReference type="GO" id="GO:0033362">
    <property type="term" value="P:lysine biosynthetic process via diaminopimelate, diaminopimelate-aminotransferase pathway"/>
    <property type="evidence" value="ECO:0007669"/>
    <property type="project" value="UniProtKB-UniRule"/>
</dbReference>
<evidence type="ECO:0000256" key="10">
    <source>
        <dbReference type="SAM" id="MobiDB-lite"/>
    </source>
</evidence>
<comment type="function">
    <text evidence="9">Involved in the synthesis of meso-diaminopimelate (m-DAP or DL-DAP), required for both lysine and peptidoglycan biosynthesis. Catalyzes the direct conversion of tetrahydrodipicolinate to LL-diaminopimelate.</text>
</comment>
<feature type="binding site" evidence="9">
    <location>
        <position position="384"/>
    </location>
    <ligand>
        <name>substrate</name>
    </ligand>
</feature>
<dbReference type="InterPro" id="IPR004839">
    <property type="entry name" value="Aminotransferase_I/II_large"/>
</dbReference>
<dbReference type="Pfam" id="PF00155">
    <property type="entry name" value="Aminotran_1_2"/>
    <property type="match status" value="1"/>
</dbReference>
<dbReference type="NCBIfam" id="TIGR03542">
    <property type="entry name" value="DAPAT_plant"/>
    <property type="match status" value="1"/>
</dbReference>
<feature type="binding site" evidence="9">
    <location>
        <position position="288"/>
    </location>
    <ligand>
        <name>substrate</name>
    </ligand>
</feature>
<dbReference type="CDD" id="cd00609">
    <property type="entry name" value="AAT_like"/>
    <property type="match status" value="1"/>
</dbReference>
<dbReference type="SUPFAM" id="SSF53383">
    <property type="entry name" value="PLP-dependent transferases"/>
    <property type="match status" value="1"/>
</dbReference>
<proteinExistence type="inferred from homology"/>
<feature type="binding site" evidence="9">
    <location>
        <position position="15"/>
    </location>
    <ligand>
        <name>substrate</name>
    </ligand>
</feature>
<comment type="cofactor">
    <cofactor evidence="1 9">
        <name>pyridoxal 5'-phosphate</name>
        <dbReference type="ChEBI" id="CHEBI:597326"/>
    </cofactor>
</comment>
<feature type="binding site" evidence="9">
    <location>
        <position position="207"/>
    </location>
    <ligand>
        <name>pyridoxal 5'-phosphate</name>
        <dbReference type="ChEBI" id="CHEBI:597326"/>
    </ligand>
</feature>
<evidence type="ECO:0000256" key="3">
    <source>
        <dbReference type="ARBA" id="ARBA00013138"/>
    </source>
</evidence>
<evidence type="ECO:0000313" key="13">
    <source>
        <dbReference type="Proteomes" id="UP000824162"/>
    </source>
</evidence>
<dbReference type="GO" id="GO:0030170">
    <property type="term" value="F:pyridoxal phosphate binding"/>
    <property type="evidence" value="ECO:0007669"/>
    <property type="project" value="UniProtKB-UniRule"/>
</dbReference>
<dbReference type="EMBL" id="DXIJ01000136">
    <property type="protein sequence ID" value="HIV86402.1"/>
    <property type="molecule type" value="Genomic_DNA"/>
</dbReference>
<dbReference type="GO" id="GO:0010285">
    <property type="term" value="F:L,L-diaminopimelate aminotransferase activity"/>
    <property type="evidence" value="ECO:0007669"/>
    <property type="project" value="UniProtKB-UniRule"/>
</dbReference>
<protein>
    <recommendedName>
        <fullName evidence="4 9">LL-diaminopimelate aminotransferase</fullName>
        <shortName evidence="9">DAP-AT</shortName>
        <shortName evidence="9">DAP-aminotransferase</shortName>
        <shortName evidence="9">LL-DAP-aminotransferase</shortName>
        <ecNumber evidence="3 9">2.6.1.83</ecNumber>
    </recommendedName>
</protein>
<name>A0A9D1TLX3_9FIRM</name>
<keyword evidence="6 9" id="KW-0808">Transferase</keyword>
<evidence type="ECO:0000256" key="9">
    <source>
        <dbReference type="HAMAP-Rule" id="MF_01642"/>
    </source>
</evidence>
<evidence type="ECO:0000256" key="1">
    <source>
        <dbReference type="ARBA" id="ARBA00001933"/>
    </source>
</evidence>
<feature type="binding site" evidence="9">
    <location>
        <position position="42"/>
    </location>
    <ligand>
        <name>substrate</name>
    </ligand>
</feature>
<feature type="region of interest" description="Disordered" evidence="10">
    <location>
        <begin position="403"/>
        <end position="444"/>
    </location>
</feature>
<evidence type="ECO:0000256" key="7">
    <source>
        <dbReference type="ARBA" id="ARBA00022898"/>
    </source>
</evidence>
<feature type="binding site" evidence="9">
    <location>
        <position position="246"/>
    </location>
    <ligand>
        <name>pyridoxal 5'-phosphate</name>
        <dbReference type="ChEBI" id="CHEBI:597326"/>
    </ligand>
</feature>
<feature type="modified residue" description="N6-(pyridoxal phosphate)lysine" evidence="9">
    <location>
        <position position="238"/>
    </location>
</feature>
<evidence type="ECO:0000256" key="2">
    <source>
        <dbReference type="ARBA" id="ARBA00004982"/>
    </source>
</evidence>
<evidence type="ECO:0000313" key="12">
    <source>
        <dbReference type="EMBL" id="HIV86402.1"/>
    </source>
</evidence>
<feature type="binding site" evidence="9">
    <location>
        <position position="108"/>
    </location>
    <ligand>
        <name>substrate</name>
    </ligand>
</feature>
<dbReference type="HAMAP" id="MF_01642">
    <property type="entry name" value="DapL_aminotrans_1"/>
    <property type="match status" value="1"/>
</dbReference>
<feature type="binding site" evidence="9">
    <location>
        <position position="288"/>
    </location>
    <ligand>
        <name>pyridoxal 5'-phosphate</name>
        <dbReference type="ChEBI" id="CHEBI:597326"/>
    </ligand>
</feature>
<feature type="domain" description="Aminotransferase class I/classII large" evidence="11">
    <location>
        <begin position="35"/>
        <end position="401"/>
    </location>
</feature>
<evidence type="ECO:0000256" key="5">
    <source>
        <dbReference type="ARBA" id="ARBA00022576"/>
    </source>
</evidence>
<feature type="binding site" evidence="9">
    <location>
        <begin position="235"/>
        <end position="237"/>
    </location>
    <ligand>
        <name>pyridoxal 5'-phosphate</name>
        <dbReference type="ChEBI" id="CHEBI:597326"/>
    </ligand>
</feature>
<comment type="pathway">
    <text evidence="2 9">Amino-acid biosynthesis; L-lysine biosynthesis via DAP pathway; LL-2,6-diaminopimelate from (S)-tetrahydrodipicolinate (aminotransferase route): step 1/1.</text>
</comment>
<evidence type="ECO:0000259" key="11">
    <source>
        <dbReference type="Pfam" id="PF00155"/>
    </source>
</evidence>
<dbReference type="InterPro" id="IPR015421">
    <property type="entry name" value="PyrdxlP-dep_Trfase_major"/>
</dbReference>
<feature type="binding site" evidence="9">
    <location>
        <position position="72"/>
    </location>
    <ligand>
        <name>pyridoxal 5'-phosphate</name>
        <dbReference type="ChEBI" id="CHEBI:597326"/>
    </ligand>
</feature>
<feature type="binding site" evidence="9">
    <location>
        <position position="176"/>
    </location>
    <ligand>
        <name>substrate</name>
    </ligand>
</feature>
<comment type="catalytic activity">
    <reaction evidence="8 9">
        <text>(2S,6S)-2,6-diaminopimelate + 2-oxoglutarate = (S)-2,3,4,5-tetrahydrodipicolinate + L-glutamate + H2O + H(+)</text>
        <dbReference type="Rhea" id="RHEA:23988"/>
        <dbReference type="ChEBI" id="CHEBI:15377"/>
        <dbReference type="ChEBI" id="CHEBI:15378"/>
        <dbReference type="ChEBI" id="CHEBI:16810"/>
        <dbReference type="ChEBI" id="CHEBI:16845"/>
        <dbReference type="ChEBI" id="CHEBI:29985"/>
        <dbReference type="ChEBI" id="CHEBI:57609"/>
        <dbReference type="EC" id="2.6.1.83"/>
    </reaction>
</comment>
<dbReference type="Gene3D" id="3.90.1150.10">
    <property type="entry name" value="Aspartate Aminotransferase, domain 1"/>
    <property type="match status" value="1"/>
</dbReference>
<reference evidence="12" key="2">
    <citation type="submission" date="2021-04" db="EMBL/GenBank/DDBJ databases">
        <authorList>
            <person name="Gilroy R."/>
        </authorList>
    </citation>
    <scope>NUCLEOTIDE SEQUENCE</scope>
    <source>
        <strain evidence="12">5790</strain>
    </source>
</reference>
<dbReference type="PANTHER" id="PTHR43144">
    <property type="entry name" value="AMINOTRANSFERASE"/>
    <property type="match status" value="1"/>
</dbReference>
<organism evidence="12 13">
    <name type="scientific">Candidatus Monoglobus merdigallinarum</name>
    <dbReference type="NCBI Taxonomy" id="2838698"/>
    <lineage>
        <taxon>Bacteria</taxon>
        <taxon>Bacillati</taxon>
        <taxon>Bacillota</taxon>
        <taxon>Clostridia</taxon>
        <taxon>Monoglobales</taxon>
        <taxon>Monoglobaceae</taxon>
        <taxon>Monoglobus</taxon>
    </lineage>
</organism>